<reference evidence="3" key="1">
    <citation type="journal article" date="2016" name="Genome Announc.">
        <title>Draft Genome Sequences of Five Rapidly Growing Mycobacterium Species, M. thermoresistibile, M. fortuitum subsp. acetamidolyticum, M. canariasense, M. brisbanense, and M. novocastrense.</title>
        <authorList>
            <person name="Katahira K."/>
            <person name="Ogura Y."/>
            <person name="Gotoh Y."/>
            <person name="Hayashi T."/>
        </authorList>
    </citation>
    <scope>NUCLEOTIDE SEQUENCE [LARGE SCALE GENOMIC DNA]</scope>
    <source>
        <strain evidence="3">JCM15298</strain>
    </source>
</reference>
<gene>
    <name evidence="2" type="ORF">RMCC_1855</name>
</gene>
<proteinExistence type="predicted"/>
<organism evidence="2 3">
    <name type="scientific">Mycolicibacterium canariasense</name>
    <name type="common">Mycobacterium canariasense</name>
    <dbReference type="NCBI Taxonomy" id="228230"/>
    <lineage>
        <taxon>Bacteria</taxon>
        <taxon>Bacillati</taxon>
        <taxon>Actinomycetota</taxon>
        <taxon>Actinomycetes</taxon>
        <taxon>Mycobacteriales</taxon>
        <taxon>Mycobacteriaceae</taxon>
        <taxon>Mycolicibacterium</taxon>
    </lineage>
</organism>
<dbReference type="OrthoDB" id="959296at2"/>
<dbReference type="Proteomes" id="UP000069443">
    <property type="component" value="Unassembled WGS sequence"/>
</dbReference>
<dbReference type="EMBL" id="BCSY01000035">
    <property type="protein sequence ID" value="GAS94889.1"/>
    <property type="molecule type" value="Genomic_DNA"/>
</dbReference>
<evidence type="ECO:0000313" key="3">
    <source>
        <dbReference type="Proteomes" id="UP000069443"/>
    </source>
</evidence>
<sequence length="117" mass="12821">MQFGSLSNLVAAGSRSHRPEVGIGATMLSWTDRHAATVVSVSGDGQEVGVQRDLARRVDGGGPTDGGQRYEYTPDPDARSDIYTLRRNGNWVRKGEPMRKGAVLMIGARDEFYDFTF</sequence>
<accession>A0A100WAL7</accession>
<evidence type="ECO:0000256" key="1">
    <source>
        <dbReference type="SAM" id="MobiDB-lite"/>
    </source>
</evidence>
<dbReference type="RefSeq" id="WP_062656078.1">
    <property type="nucleotide sequence ID" value="NZ_BCSY01000035.1"/>
</dbReference>
<reference evidence="3" key="2">
    <citation type="submission" date="2016-02" db="EMBL/GenBank/DDBJ databases">
        <title>Draft genome sequence of five rapidly growing Mycobacterium species.</title>
        <authorList>
            <person name="Katahira K."/>
            <person name="Gotou Y."/>
            <person name="Iida K."/>
            <person name="Ogura Y."/>
            <person name="Hayashi T."/>
        </authorList>
    </citation>
    <scope>NUCLEOTIDE SEQUENCE [LARGE SCALE GENOMIC DNA]</scope>
    <source>
        <strain evidence="3">JCM15298</strain>
    </source>
</reference>
<keyword evidence="3" id="KW-1185">Reference proteome</keyword>
<feature type="region of interest" description="Disordered" evidence="1">
    <location>
        <begin position="56"/>
        <end position="77"/>
    </location>
</feature>
<comment type="caution">
    <text evidence="2">The sequence shown here is derived from an EMBL/GenBank/DDBJ whole genome shotgun (WGS) entry which is preliminary data.</text>
</comment>
<evidence type="ECO:0000313" key="2">
    <source>
        <dbReference type="EMBL" id="GAS94889.1"/>
    </source>
</evidence>
<name>A0A100WAL7_MYCCR</name>
<protein>
    <submittedName>
        <fullName evidence="2">Uncharacterized protein</fullName>
    </submittedName>
</protein>
<dbReference type="AlphaFoldDB" id="A0A100WAL7"/>